<dbReference type="PANTHER" id="PTHR47505">
    <property type="entry name" value="DNA UTILIZATION PROTEIN YHGH"/>
    <property type="match status" value="1"/>
</dbReference>
<dbReference type="EMBL" id="CP079105">
    <property type="protein sequence ID" value="QXQ13261.1"/>
    <property type="molecule type" value="Genomic_DNA"/>
</dbReference>
<dbReference type="InterPro" id="IPR051910">
    <property type="entry name" value="ComF/GntX_DNA_util-trans"/>
</dbReference>
<proteinExistence type="inferred from homology"/>
<keyword evidence="3" id="KW-1185">Reference proteome</keyword>
<evidence type="ECO:0000256" key="1">
    <source>
        <dbReference type="ARBA" id="ARBA00008007"/>
    </source>
</evidence>
<reference evidence="2" key="1">
    <citation type="submission" date="2021-07" db="EMBL/GenBank/DDBJ databases">
        <title>Candidatus Kaistella beijingensis sp. nov. isolated from a municipal wastewater treatment plant is involved in sludge foaming.</title>
        <authorList>
            <person name="Song Y."/>
            <person name="Liu S.-J."/>
        </authorList>
    </citation>
    <scope>NUCLEOTIDE SEQUENCE</scope>
    <source>
        <strain evidence="2">DSM 43998</strain>
    </source>
</reference>
<dbReference type="Gene3D" id="3.40.50.2020">
    <property type="match status" value="1"/>
</dbReference>
<comment type="similarity">
    <text evidence="1">Belongs to the ComF/GntX family.</text>
</comment>
<evidence type="ECO:0000313" key="3">
    <source>
        <dbReference type="Proteomes" id="UP000887023"/>
    </source>
</evidence>
<dbReference type="SUPFAM" id="SSF53271">
    <property type="entry name" value="PRTase-like"/>
    <property type="match status" value="1"/>
</dbReference>
<dbReference type="PANTHER" id="PTHR47505:SF1">
    <property type="entry name" value="DNA UTILIZATION PROTEIN YHGH"/>
    <property type="match status" value="1"/>
</dbReference>
<organism evidence="2 3">
    <name type="scientific">Skermania pinensis</name>
    <dbReference type="NCBI Taxonomy" id="39122"/>
    <lineage>
        <taxon>Bacteria</taxon>
        <taxon>Bacillati</taxon>
        <taxon>Actinomycetota</taxon>
        <taxon>Actinomycetes</taxon>
        <taxon>Mycobacteriales</taxon>
        <taxon>Gordoniaceae</taxon>
        <taxon>Skermania</taxon>
    </lineage>
</organism>
<dbReference type="InterPro" id="IPR029057">
    <property type="entry name" value="PRTase-like"/>
</dbReference>
<name>A0ABX8SC41_9ACTN</name>
<protein>
    <submittedName>
        <fullName evidence="2">ComF family protein</fullName>
    </submittedName>
</protein>
<dbReference type="RefSeq" id="WP_066472875.1">
    <property type="nucleotide sequence ID" value="NZ_CBCRUZ010000008.1"/>
</dbReference>
<accession>A0ABX8SC41</accession>
<dbReference type="Proteomes" id="UP000887023">
    <property type="component" value="Chromosome"/>
</dbReference>
<evidence type="ECO:0000313" key="2">
    <source>
        <dbReference type="EMBL" id="QXQ13261.1"/>
    </source>
</evidence>
<gene>
    <name evidence="2" type="ORF">KV203_15485</name>
</gene>
<dbReference type="InterPro" id="IPR000836">
    <property type="entry name" value="PRTase_dom"/>
</dbReference>
<dbReference type="CDD" id="cd06223">
    <property type="entry name" value="PRTases_typeI"/>
    <property type="match status" value="1"/>
</dbReference>
<sequence length="222" mass="22721">MWTLLDLILPLDCAGCGAAGSGWCPACAVTLAGGPVRVPARSGPAAPCWALGGYSGPRRQAVLAAKERGRRDLAEPLGRALAAGLAALREAGELDPPELAPLVLVPAPTRRRAARQRGGDPVARMAAVAARHTRRAAPAVALRAGWTTRDSVGLSAAQREANLAGRVIRRPVPIPPAANVVLVDDVLTTGATAAESIRVLRRSGTPVTAVLAICAASRPTNA</sequence>